<comment type="caution">
    <text evidence="1">The sequence shown here is derived from an EMBL/GenBank/DDBJ whole genome shotgun (WGS) entry which is preliminary data.</text>
</comment>
<evidence type="ECO:0000313" key="2">
    <source>
        <dbReference type="Proteomes" id="UP000758603"/>
    </source>
</evidence>
<organism evidence="1 2">
    <name type="scientific">Truncatella angustata</name>
    <dbReference type="NCBI Taxonomy" id="152316"/>
    <lineage>
        <taxon>Eukaryota</taxon>
        <taxon>Fungi</taxon>
        <taxon>Dikarya</taxon>
        <taxon>Ascomycota</taxon>
        <taxon>Pezizomycotina</taxon>
        <taxon>Sordariomycetes</taxon>
        <taxon>Xylariomycetidae</taxon>
        <taxon>Amphisphaeriales</taxon>
        <taxon>Sporocadaceae</taxon>
        <taxon>Truncatella</taxon>
    </lineage>
</organism>
<dbReference type="AlphaFoldDB" id="A0A9P8UM65"/>
<dbReference type="GeneID" id="70128988"/>
<name>A0A9P8UM65_9PEZI</name>
<evidence type="ECO:0000313" key="1">
    <source>
        <dbReference type="EMBL" id="KAH6654734.1"/>
    </source>
</evidence>
<dbReference type="EMBL" id="JAGPXC010000004">
    <property type="protein sequence ID" value="KAH6654734.1"/>
    <property type="molecule type" value="Genomic_DNA"/>
</dbReference>
<dbReference type="Proteomes" id="UP000758603">
    <property type="component" value="Unassembled WGS sequence"/>
</dbReference>
<proteinExistence type="predicted"/>
<accession>A0A9P8UM65</accession>
<keyword evidence="2" id="KW-1185">Reference proteome</keyword>
<reference evidence="1" key="1">
    <citation type="journal article" date="2021" name="Nat. Commun.">
        <title>Genetic determinants of endophytism in the Arabidopsis root mycobiome.</title>
        <authorList>
            <person name="Mesny F."/>
            <person name="Miyauchi S."/>
            <person name="Thiergart T."/>
            <person name="Pickel B."/>
            <person name="Atanasova L."/>
            <person name="Karlsson M."/>
            <person name="Huettel B."/>
            <person name="Barry K.W."/>
            <person name="Haridas S."/>
            <person name="Chen C."/>
            <person name="Bauer D."/>
            <person name="Andreopoulos W."/>
            <person name="Pangilinan J."/>
            <person name="LaButti K."/>
            <person name="Riley R."/>
            <person name="Lipzen A."/>
            <person name="Clum A."/>
            <person name="Drula E."/>
            <person name="Henrissat B."/>
            <person name="Kohler A."/>
            <person name="Grigoriev I.V."/>
            <person name="Martin F.M."/>
            <person name="Hacquard S."/>
        </authorList>
    </citation>
    <scope>NUCLEOTIDE SEQUENCE</scope>
    <source>
        <strain evidence="1">MPI-SDFR-AT-0073</strain>
    </source>
</reference>
<protein>
    <submittedName>
        <fullName evidence="1">Uncharacterized protein</fullName>
    </submittedName>
</protein>
<dbReference type="RefSeq" id="XP_045959004.1">
    <property type="nucleotide sequence ID" value="XM_046100096.1"/>
</dbReference>
<sequence length="189" mass="21662">MATASDNHQTVAQNDPFYQYNIALQIMRLPPNLSTTVDTIEILCDQLLNSFMPSVAIWNNIAQRIPGTLLDYEGRYLRIYALKKSWSNHYRTVSIHSTGCSIARAPLCLMDSSDTRYLHLCMKTKSNNKLFTLVKDRTTFQVLFAWTIASESMAWNGSWTRLPLENDCQLQARWVGGGHHSKFELIRSK</sequence>
<gene>
    <name evidence="1" type="ORF">BKA67DRAFT_536036</name>
</gene>